<keyword evidence="1" id="KW-0812">Transmembrane</keyword>
<evidence type="ECO:0000256" key="1">
    <source>
        <dbReference type="SAM" id="Phobius"/>
    </source>
</evidence>
<accession>A0AA91TJW2</accession>
<gene>
    <name evidence="3" type="ORF">CFT61_06190</name>
</gene>
<feature type="chain" id="PRO_5041650223" description="DUF4134 domain-containing protein" evidence="2">
    <location>
        <begin position="24"/>
        <end position="117"/>
    </location>
</feature>
<dbReference type="Proteomes" id="UP000215155">
    <property type="component" value="Unassembled WGS sequence"/>
</dbReference>
<evidence type="ECO:0000256" key="2">
    <source>
        <dbReference type="SAM" id="SignalP"/>
    </source>
</evidence>
<evidence type="ECO:0000313" key="3">
    <source>
        <dbReference type="EMBL" id="OXL44231.1"/>
    </source>
</evidence>
<reference evidence="3 4" key="1">
    <citation type="submission" date="2017-07" db="EMBL/GenBank/DDBJ databases">
        <title>Draft genome sequence of Prevotella copri isolated from the gut of healthy adult Indian.</title>
        <authorList>
            <person name="Das B."/>
            <person name="Bag S."/>
            <person name="Ghosh T.S."/>
        </authorList>
    </citation>
    <scope>NUCLEOTIDE SEQUENCE [LARGE SCALE GENOMIC DNA]</scope>
    <source>
        <strain evidence="3 4">Indica</strain>
    </source>
</reference>
<keyword evidence="1" id="KW-1133">Transmembrane helix</keyword>
<dbReference type="AlphaFoldDB" id="A0AA91TJW2"/>
<comment type="caution">
    <text evidence="3">The sequence shown here is derived from an EMBL/GenBank/DDBJ whole genome shotgun (WGS) entry which is preliminary data.</text>
</comment>
<sequence length="117" mass="13054">MRDYTKVMAIAMLLLSISHLAMANCGTTDYSGNTGRLYDMVTYVLTMCSYVAQLMYAIATLLSFYCAINIYIKMQTGEDGFAKSVLILIGSLIFLGCATFIFPSFFGFQYGVTDHLW</sequence>
<proteinExistence type="predicted"/>
<feature type="signal peptide" evidence="2">
    <location>
        <begin position="1"/>
        <end position="23"/>
    </location>
</feature>
<keyword evidence="1" id="KW-0472">Membrane</keyword>
<feature type="transmembrane region" description="Helical" evidence="1">
    <location>
        <begin position="84"/>
        <end position="108"/>
    </location>
</feature>
<dbReference type="InterPro" id="IPR025408">
    <property type="entry name" value="DUF4134"/>
</dbReference>
<organism evidence="3 4">
    <name type="scientific">Segatella copri</name>
    <dbReference type="NCBI Taxonomy" id="165179"/>
    <lineage>
        <taxon>Bacteria</taxon>
        <taxon>Pseudomonadati</taxon>
        <taxon>Bacteroidota</taxon>
        <taxon>Bacteroidia</taxon>
        <taxon>Bacteroidales</taxon>
        <taxon>Prevotellaceae</taxon>
        <taxon>Segatella</taxon>
    </lineage>
</organism>
<protein>
    <recommendedName>
        <fullName evidence="5">DUF4134 domain-containing protein</fullName>
    </recommendedName>
</protein>
<name>A0AA91TJW2_9BACT</name>
<dbReference type="EMBL" id="NMPZ01000008">
    <property type="protein sequence ID" value="OXL44231.1"/>
    <property type="molecule type" value="Genomic_DNA"/>
</dbReference>
<feature type="transmembrane region" description="Helical" evidence="1">
    <location>
        <begin position="49"/>
        <end position="72"/>
    </location>
</feature>
<evidence type="ECO:0000313" key="4">
    <source>
        <dbReference type="Proteomes" id="UP000215155"/>
    </source>
</evidence>
<evidence type="ECO:0008006" key="5">
    <source>
        <dbReference type="Google" id="ProtNLM"/>
    </source>
</evidence>
<dbReference type="Pfam" id="PF13572">
    <property type="entry name" value="DUF4134"/>
    <property type="match status" value="1"/>
</dbReference>
<keyword evidence="2" id="KW-0732">Signal</keyword>